<feature type="domain" description="Bifunctional inhibitor/plant lipid transfer protein/seed storage helical" evidence="5">
    <location>
        <begin position="208"/>
        <end position="280"/>
    </location>
</feature>
<dbReference type="InterPro" id="IPR036312">
    <property type="entry name" value="Bifun_inhib/LTP/seed_sf"/>
</dbReference>
<keyword evidence="4" id="KW-0732">Signal</keyword>
<evidence type="ECO:0000256" key="2">
    <source>
        <dbReference type="ARBA" id="ARBA00022448"/>
    </source>
</evidence>
<dbReference type="GO" id="GO:0005504">
    <property type="term" value="F:fatty acid binding"/>
    <property type="evidence" value="ECO:0007669"/>
    <property type="project" value="InterPro"/>
</dbReference>
<keyword evidence="3" id="KW-0446">Lipid-binding</keyword>
<evidence type="ECO:0000256" key="1">
    <source>
        <dbReference type="ARBA" id="ARBA00003211"/>
    </source>
</evidence>
<sequence length="280" mass="28422">MEGARQKLVVVLAAVVLVAIAGNGGFVQVANAQNICNVSVTDLMKCRPAVTSPNPAPPTKACCAALSHANLSCLCSYKNSSVLPSLGIDPNLALQLPAKYGGCSSKAGRSFGCCGNGGFVQVANAQNICNISVTGLMTCRPAVTSPNPAPPTKACCAALSHANLSCLCSYKNSSGARQKLVVVLAAVVLVVIAGNGGFVQVDNAQNICNVSVTDLMTCRAAVTSPNLAPPTKACCAALSHANLSCLCSYKNSSVLPSLGIDPNLALQLPAKCKLPHPANC</sequence>
<proteinExistence type="predicted"/>
<name>A0A498JZZ6_MALDO</name>
<gene>
    <name evidence="6" type="ORF">DVH24_000921</name>
</gene>
<feature type="domain" description="Bifunctional inhibitor/plant lipid transfer protein/seed storage helical" evidence="5">
    <location>
        <begin position="129"/>
        <end position="200"/>
    </location>
</feature>
<accession>A0A498JZZ6</accession>
<dbReference type="InterPro" id="IPR016140">
    <property type="entry name" value="Bifunc_inhib/LTP/seed_store"/>
</dbReference>
<dbReference type="SMART" id="SM00499">
    <property type="entry name" value="AAI"/>
    <property type="match status" value="3"/>
</dbReference>
<keyword evidence="7" id="KW-1185">Reference proteome</keyword>
<feature type="domain" description="Bifunctional inhibitor/plant lipid transfer protein/seed storage helical" evidence="5">
    <location>
        <begin position="36"/>
        <end position="114"/>
    </location>
</feature>
<evidence type="ECO:0000256" key="3">
    <source>
        <dbReference type="ARBA" id="ARBA00023121"/>
    </source>
</evidence>
<organism evidence="6 7">
    <name type="scientific">Malus domestica</name>
    <name type="common">Apple</name>
    <name type="synonym">Pyrus malus</name>
    <dbReference type="NCBI Taxonomy" id="3750"/>
    <lineage>
        <taxon>Eukaryota</taxon>
        <taxon>Viridiplantae</taxon>
        <taxon>Streptophyta</taxon>
        <taxon>Embryophyta</taxon>
        <taxon>Tracheophyta</taxon>
        <taxon>Spermatophyta</taxon>
        <taxon>Magnoliopsida</taxon>
        <taxon>eudicotyledons</taxon>
        <taxon>Gunneridae</taxon>
        <taxon>Pentapetalae</taxon>
        <taxon>rosids</taxon>
        <taxon>fabids</taxon>
        <taxon>Rosales</taxon>
        <taxon>Rosaceae</taxon>
        <taxon>Amygdaloideae</taxon>
        <taxon>Maleae</taxon>
        <taxon>Malus</taxon>
    </lineage>
</organism>
<dbReference type="Proteomes" id="UP000290289">
    <property type="component" value="Chromosome 4"/>
</dbReference>
<dbReference type="InterPro" id="IPR044741">
    <property type="entry name" value="NsLTP-like"/>
</dbReference>
<reference evidence="6 7" key="1">
    <citation type="submission" date="2018-10" db="EMBL/GenBank/DDBJ databases">
        <title>A high-quality apple genome assembly.</title>
        <authorList>
            <person name="Hu J."/>
        </authorList>
    </citation>
    <scope>NUCLEOTIDE SEQUENCE [LARGE SCALE GENOMIC DNA]</scope>
    <source>
        <strain evidence="7">cv. HFTH1</strain>
        <tissue evidence="6">Young leaf</tissue>
    </source>
</reference>
<comment type="caution">
    <text evidence="6">The sequence shown here is derived from an EMBL/GenBank/DDBJ whole genome shotgun (WGS) entry which is preliminary data.</text>
</comment>
<dbReference type="PANTHER" id="PTHR33122">
    <property type="entry name" value="LIPID BINDING PROTEIN-RELATED"/>
    <property type="match status" value="1"/>
</dbReference>
<dbReference type="AlphaFoldDB" id="A0A498JZZ6"/>
<comment type="function">
    <text evidence="1">Plant non-specific lipid-transfer proteins transfer phospholipids as well as galactolipids across membranes. May play a role in wax or cutin deposition in the cell walls of expanding epidermal cells and certain secretory tissues.</text>
</comment>
<dbReference type="GO" id="GO:0009627">
    <property type="term" value="P:systemic acquired resistance"/>
    <property type="evidence" value="ECO:0007669"/>
    <property type="project" value="InterPro"/>
</dbReference>
<dbReference type="Pfam" id="PF14368">
    <property type="entry name" value="LTP_2"/>
    <property type="match status" value="3"/>
</dbReference>
<protein>
    <recommendedName>
        <fullName evidence="5">Bifunctional inhibitor/plant lipid transfer protein/seed storage helical domain-containing protein</fullName>
    </recommendedName>
</protein>
<dbReference type="CDD" id="cd04660">
    <property type="entry name" value="nsLTP_like"/>
    <property type="match status" value="2"/>
</dbReference>
<evidence type="ECO:0000313" key="7">
    <source>
        <dbReference type="Proteomes" id="UP000290289"/>
    </source>
</evidence>
<evidence type="ECO:0000256" key="4">
    <source>
        <dbReference type="SAM" id="SignalP"/>
    </source>
</evidence>
<dbReference type="PANTHER" id="PTHR33122:SF63">
    <property type="entry name" value="BIFUNCTIONAL INHIBITOR_PLANT LIPID TRANSFER PROTEIN_SEED STORAGE HELICAL DOMAIN-CONTAINING PROTEIN"/>
    <property type="match status" value="1"/>
</dbReference>
<feature type="signal peptide" evidence="4">
    <location>
        <begin position="1"/>
        <end position="32"/>
    </location>
</feature>
<evidence type="ECO:0000313" key="6">
    <source>
        <dbReference type="EMBL" id="RXI00687.1"/>
    </source>
</evidence>
<feature type="chain" id="PRO_5019869840" description="Bifunctional inhibitor/plant lipid transfer protein/seed storage helical domain-containing protein" evidence="4">
    <location>
        <begin position="33"/>
        <end position="280"/>
    </location>
</feature>
<dbReference type="STRING" id="3750.A0A498JZZ6"/>
<dbReference type="Gene3D" id="1.10.110.10">
    <property type="entry name" value="Plant lipid-transfer and hydrophobic proteins"/>
    <property type="match status" value="3"/>
</dbReference>
<dbReference type="SUPFAM" id="SSF47699">
    <property type="entry name" value="Bifunctional inhibitor/lipid-transfer protein/seed storage 2S albumin"/>
    <property type="match status" value="3"/>
</dbReference>
<evidence type="ECO:0000259" key="5">
    <source>
        <dbReference type="SMART" id="SM00499"/>
    </source>
</evidence>
<keyword evidence="2" id="KW-0813">Transport</keyword>
<dbReference type="InterPro" id="IPR039265">
    <property type="entry name" value="DIR1-like"/>
</dbReference>
<dbReference type="EMBL" id="RDQH01000330">
    <property type="protein sequence ID" value="RXI00687.1"/>
    <property type="molecule type" value="Genomic_DNA"/>
</dbReference>